<gene>
    <name evidence="1" type="primary">ga31121</name>
    <name evidence="1" type="ORF">PR202_ga31121</name>
</gene>
<reference evidence="1" key="1">
    <citation type="journal article" date="2018" name="DNA Res.">
        <title>Multiple hybrid de novo genome assembly of finger millet, an orphan allotetraploid crop.</title>
        <authorList>
            <person name="Hatakeyama M."/>
            <person name="Aluri S."/>
            <person name="Balachadran M.T."/>
            <person name="Sivarajan S.R."/>
            <person name="Patrignani A."/>
            <person name="Gruter S."/>
            <person name="Poveda L."/>
            <person name="Shimizu-Inatsugi R."/>
            <person name="Baeten J."/>
            <person name="Francoijs K.J."/>
            <person name="Nataraja K.N."/>
            <person name="Reddy Y.A.N."/>
            <person name="Phadnis S."/>
            <person name="Ravikumar R.L."/>
            <person name="Schlapbach R."/>
            <person name="Sreeman S.M."/>
            <person name="Shimizu K.K."/>
        </authorList>
    </citation>
    <scope>NUCLEOTIDE SEQUENCE</scope>
</reference>
<accession>A0AAV5DPB6</accession>
<evidence type="ECO:0000313" key="2">
    <source>
        <dbReference type="Proteomes" id="UP001054889"/>
    </source>
</evidence>
<reference evidence="1" key="2">
    <citation type="submission" date="2021-12" db="EMBL/GenBank/DDBJ databases">
        <title>Resequencing data analysis of finger millet.</title>
        <authorList>
            <person name="Hatakeyama M."/>
            <person name="Aluri S."/>
            <person name="Balachadran M.T."/>
            <person name="Sivarajan S.R."/>
            <person name="Poveda L."/>
            <person name="Shimizu-Inatsugi R."/>
            <person name="Schlapbach R."/>
            <person name="Sreeman S.M."/>
            <person name="Shimizu K.K."/>
        </authorList>
    </citation>
    <scope>NUCLEOTIDE SEQUENCE</scope>
</reference>
<name>A0AAV5DPB6_ELECO</name>
<sequence length="62" mass="6900">MNVPKCFIKTVEKIQRGFMWQGKEKANGGCCLVSWSKVTHPHDLGGLAIPNLEVMSCALQIR</sequence>
<organism evidence="1 2">
    <name type="scientific">Eleusine coracana subsp. coracana</name>
    <dbReference type="NCBI Taxonomy" id="191504"/>
    <lineage>
        <taxon>Eukaryota</taxon>
        <taxon>Viridiplantae</taxon>
        <taxon>Streptophyta</taxon>
        <taxon>Embryophyta</taxon>
        <taxon>Tracheophyta</taxon>
        <taxon>Spermatophyta</taxon>
        <taxon>Magnoliopsida</taxon>
        <taxon>Liliopsida</taxon>
        <taxon>Poales</taxon>
        <taxon>Poaceae</taxon>
        <taxon>PACMAD clade</taxon>
        <taxon>Chloridoideae</taxon>
        <taxon>Cynodonteae</taxon>
        <taxon>Eleusininae</taxon>
        <taxon>Eleusine</taxon>
    </lineage>
</organism>
<proteinExistence type="predicted"/>
<protein>
    <submittedName>
        <fullName evidence="1">Uncharacterized protein</fullName>
    </submittedName>
</protein>
<comment type="caution">
    <text evidence="1">The sequence shown here is derived from an EMBL/GenBank/DDBJ whole genome shotgun (WGS) entry which is preliminary data.</text>
</comment>
<dbReference type="EMBL" id="BQKI01000025">
    <property type="protein sequence ID" value="GJN12808.1"/>
    <property type="molecule type" value="Genomic_DNA"/>
</dbReference>
<evidence type="ECO:0000313" key="1">
    <source>
        <dbReference type="EMBL" id="GJN12808.1"/>
    </source>
</evidence>
<dbReference type="AlphaFoldDB" id="A0AAV5DPB6"/>
<keyword evidence="2" id="KW-1185">Reference proteome</keyword>
<dbReference type="Proteomes" id="UP001054889">
    <property type="component" value="Unassembled WGS sequence"/>
</dbReference>